<dbReference type="InterPro" id="IPR042099">
    <property type="entry name" value="ANL_N_sf"/>
</dbReference>
<dbReference type="AlphaFoldDB" id="A0AAW0YHA3"/>
<dbReference type="InterPro" id="IPR025110">
    <property type="entry name" value="AMP-bd_C"/>
</dbReference>
<dbReference type="EMBL" id="JARKIK010000006">
    <property type="protein sequence ID" value="KAK8751133.1"/>
    <property type="molecule type" value="Genomic_DNA"/>
</dbReference>
<keyword evidence="2" id="KW-0436">Ligase</keyword>
<gene>
    <name evidence="4" type="ORF">OTU49_013101</name>
</gene>
<evidence type="ECO:0000256" key="2">
    <source>
        <dbReference type="ARBA" id="ARBA00022598"/>
    </source>
</evidence>
<accession>A0AAW0YHA3</accession>
<dbReference type="Proteomes" id="UP001445076">
    <property type="component" value="Unassembled WGS sequence"/>
</dbReference>
<proteinExistence type="inferred from homology"/>
<organism evidence="4 5">
    <name type="scientific">Cherax quadricarinatus</name>
    <name type="common">Australian red claw crayfish</name>
    <dbReference type="NCBI Taxonomy" id="27406"/>
    <lineage>
        <taxon>Eukaryota</taxon>
        <taxon>Metazoa</taxon>
        <taxon>Ecdysozoa</taxon>
        <taxon>Arthropoda</taxon>
        <taxon>Crustacea</taxon>
        <taxon>Multicrustacea</taxon>
        <taxon>Malacostraca</taxon>
        <taxon>Eumalacostraca</taxon>
        <taxon>Eucarida</taxon>
        <taxon>Decapoda</taxon>
        <taxon>Pleocyemata</taxon>
        <taxon>Astacidea</taxon>
        <taxon>Parastacoidea</taxon>
        <taxon>Parastacidae</taxon>
        <taxon>Cherax</taxon>
    </lineage>
</organism>
<evidence type="ECO:0000313" key="4">
    <source>
        <dbReference type="EMBL" id="KAK8751133.1"/>
    </source>
</evidence>
<dbReference type="PANTHER" id="PTHR24096">
    <property type="entry name" value="LONG-CHAIN-FATTY-ACID--COA LIGASE"/>
    <property type="match status" value="1"/>
</dbReference>
<feature type="domain" description="AMP-binding enzyme C-terminal" evidence="3">
    <location>
        <begin position="57"/>
        <end position="104"/>
    </location>
</feature>
<comment type="similarity">
    <text evidence="1">Belongs to the ATP-dependent AMP-binding enzyme family.</text>
</comment>
<sequence length="109" mass="11994">MMSGYFHNKEATAATIDSEGWLHTGDIGCYDEQGYFTILDRTKEMIKVKALQVVPSELENVILKHPNVVEVGVVGVPDDRLGEAPRAYVVVSAPTSEAEIKELVHIHTS</sequence>
<dbReference type="InterPro" id="IPR045851">
    <property type="entry name" value="AMP-bd_C_sf"/>
</dbReference>
<dbReference type="PANTHER" id="PTHR24096:SF149">
    <property type="entry name" value="AMP-BINDING DOMAIN-CONTAINING PROTEIN-RELATED"/>
    <property type="match status" value="1"/>
</dbReference>
<protein>
    <recommendedName>
        <fullName evidence="3">AMP-binding enzyme C-terminal domain-containing protein</fullName>
    </recommendedName>
</protein>
<name>A0AAW0YHA3_CHEQU</name>
<dbReference type="Gene3D" id="3.40.50.12780">
    <property type="entry name" value="N-terminal domain of ligase-like"/>
    <property type="match status" value="1"/>
</dbReference>
<keyword evidence="5" id="KW-1185">Reference proteome</keyword>
<reference evidence="4 5" key="1">
    <citation type="journal article" date="2024" name="BMC Genomics">
        <title>Genome assembly of redclaw crayfish (Cherax quadricarinatus) provides insights into its immune adaptation and hypoxia tolerance.</title>
        <authorList>
            <person name="Liu Z."/>
            <person name="Zheng J."/>
            <person name="Li H."/>
            <person name="Fang K."/>
            <person name="Wang S."/>
            <person name="He J."/>
            <person name="Zhou D."/>
            <person name="Weng S."/>
            <person name="Chi M."/>
            <person name="Gu Z."/>
            <person name="He J."/>
            <person name="Li F."/>
            <person name="Wang M."/>
        </authorList>
    </citation>
    <scope>NUCLEOTIDE SEQUENCE [LARGE SCALE GENOMIC DNA]</scope>
    <source>
        <strain evidence="4">ZL_2023a</strain>
    </source>
</reference>
<dbReference type="GO" id="GO:0016405">
    <property type="term" value="F:CoA-ligase activity"/>
    <property type="evidence" value="ECO:0007669"/>
    <property type="project" value="TreeGrafter"/>
</dbReference>
<evidence type="ECO:0000256" key="1">
    <source>
        <dbReference type="ARBA" id="ARBA00006432"/>
    </source>
</evidence>
<comment type="caution">
    <text evidence="4">The sequence shown here is derived from an EMBL/GenBank/DDBJ whole genome shotgun (WGS) entry which is preliminary data.</text>
</comment>
<evidence type="ECO:0000259" key="3">
    <source>
        <dbReference type="Pfam" id="PF13193"/>
    </source>
</evidence>
<dbReference type="Gene3D" id="3.30.300.30">
    <property type="match status" value="1"/>
</dbReference>
<dbReference type="SUPFAM" id="SSF56801">
    <property type="entry name" value="Acetyl-CoA synthetase-like"/>
    <property type="match status" value="1"/>
</dbReference>
<dbReference type="Pfam" id="PF13193">
    <property type="entry name" value="AMP-binding_C"/>
    <property type="match status" value="1"/>
</dbReference>
<evidence type="ECO:0000313" key="5">
    <source>
        <dbReference type="Proteomes" id="UP001445076"/>
    </source>
</evidence>